<evidence type="ECO:0000313" key="10">
    <source>
        <dbReference type="EMBL" id="MFH4981461.1"/>
    </source>
</evidence>
<feature type="coiled-coil region" evidence="8">
    <location>
        <begin position="358"/>
        <end position="403"/>
    </location>
</feature>
<dbReference type="InterPro" id="IPR018980">
    <property type="entry name" value="FERM_PH-like_C"/>
</dbReference>
<protein>
    <recommendedName>
        <fullName evidence="4">Moesin/ezrin/radixin homolog 1</fullName>
    </recommendedName>
</protein>
<dbReference type="InterPro" id="IPR011174">
    <property type="entry name" value="ERM"/>
</dbReference>
<evidence type="ECO:0000256" key="6">
    <source>
        <dbReference type="ARBA" id="ARBA00023136"/>
    </source>
</evidence>
<dbReference type="GO" id="GO:0005912">
    <property type="term" value="C:adherens junction"/>
    <property type="evidence" value="ECO:0007669"/>
    <property type="project" value="UniProtKB-SubCell"/>
</dbReference>
<dbReference type="Pfam" id="PF20492">
    <property type="entry name" value="ERM_helical"/>
    <property type="match status" value="1"/>
</dbReference>
<proteinExistence type="predicted"/>
<evidence type="ECO:0000313" key="11">
    <source>
        <dbReference type="Proteomes" id="UP001608902"/>
    </source>
</evidence>
<keyword evidence="11" id="KW-1185">Reference proteome</keyword>
<evidence type="ECO:0000256" key="5">
    <source>
        <dbReference type="ARBA" id="ARBA00022475"/>
    </source>
</evidence>
<dbReference type="PANTHER" id="PTHR23281">
    <property type="entry name" value="MERLIN/MOESIN/EZRIN/RADIXIN"/>
    <property type="match status" value="1"/>
</dbReference>
<keyword evidence="6" id="KW-0472">Membrane</keyword>
<dbReference type="InterPro" id="IPR011993">
    <property type="entry name" value="PH-like_dom_sf"/>
</dbReference>
<dbReference type="SUPFAM" id="SSF48678">
    <property type="entry name" value="Moesin tail domain"/>
    <property type="match status" value="1"/>
</dbReference>
<comment type="caution">
    <text evidence="10">The sequence shown here is derived from an EMBL/GenBank/DDBJ whole genome shotgun (WGS) entry which is preliminary data.</text>
</comment>
<dbReference type="InterPro" id="IPR011259">
    <property type="entry name" value="ERM_C_dom"/>
</dbReference>
<dbReference type="Pfam" id="PF09380">
    <property type="entry name" value="FERM_C"/>
    <property type="match status" value="1"/>
</dbReference>
<dbReference type="CDD" id="cd14473">
    <property type="entry name" value="FERM_B-lobe"/>
    <property type="match status" value="1"/>
</dbReference>
<dbReference type="InterPro" id="IPR035963">
    <property type="entry name" value="FERM_2"/>
</dbReference>
<keyword evidence="5" id="KW-1003">Cell membrane</keyword>
<dbReference type="InterPro" id="IPR046810">
    <property type="entry name" value="ERM_helical"/>
</dbReference>
<dbReference type="PROSITE" id="PS50057">
    <property type="entry name" value="FERM_3"/>
    <property type="match status" value="1"/>
</dbReference>
<dbReference type="PROSITE" id="PS00661">
    <property type="entry name" value="FERM_2"/>
    <property type="match status" value="1"/>
</dbReference>
<keyword evidence="8" id="KW-0175">Coiled coil</keyword>
<dbReference type="GO" id="GO:0005902">
    <property type="term" value="C:microvillus"/>
    <property type="evidence" value="ECO:0007669"/>
    <property type="project" value="UniProtKB-SubCell"/>
</dbReference>
<evidence type="ECO:0000256" key="2">
    <source>
        <dbReference type="ARBA" id="ARBA00004202"/>
    </source>
</evidence>
<dbReference type="InterPro" id="IPR019748">
    <property type="entry name" value="FERM_central"/>
</dbReference>
<feature type="coiled-coil region" evidence="8">
    <location>
        <begin position="132"/>
        <end position="259"/>
    </location>
</feature>
<dbReference type="EMBL" id="JBGFUD010007248">
    <property type="protein sequence ID" value="MFH4981461.1"/>
    <property type="molecule type" value="Genomic_DNA"/>
</dbReference>
<dbReference type="Pfam" id="PF00373">
    <property type="entry name" value="FERM_M"/>
    <property type="match status" value="1"/>
</dbReference>
<evidence type="ECO:0000256" key="8">
    <source>
        <dbReference type="SAM" id="Coils"/>
    </source>
</evidence>
<dbReference type="Proteomes" id="UP001608902">
    <property type="component" value="Unassembled WGS sequence"/>
</dbReference>
<dbReference type="InterPro" id="IPR019747">
    <property type="entry name" value="FERM_CS"/>
</dbReference>
<dbReference type="SUPFAM" id="SSF47031">
    <property type="entry name" value="Second domain of FERM"/>
    <property type="match status" value="1"/>
</dbReference>
<dbReference type="Gene3D" id="1.20.5.450">
    <property type="match status" value="1"/>
</dbReference>
<evidence type="ECO:0000256" key="3">
    <source>
        <dbReference type="ARBA" id="ARBA00004536"/>
    </source>
</evidence>
<gene>
    <name evidence="10" type="ORF">AB6A40_008170</name>
</gene>
<dbReference type="Gene3D" id="6.10.360.10">
    <property type="match status" value="1"/>
</dbReference>
<dbReference type="InterPro" id="IPR000299">
    <property type="entry name" value="FERM_domain"/>
</dbReference>
<dbReference type="SUPFAM" id="SSF50729">
    <property type="entry name" value="PH domain-like"/>
    <property type="match status" value="1"/>
</dbReference>
<dbReference type="InterPro" id="IPR008954">
    <property type="entry name" value="Moesin_tail_sf"/>
</dbReference>
<dbReference type="Gene3D" id="2.30.29.30">
    <property type="entry name" value="Pleckstrin-homology domain (PH domain)/Phosphotyrosine-binding domain (PTB)"/>
    <property type="match status" value="1"/>
</dbReference>
<reference evidence="10 11" key="1">
    <citation type="submission" date="2024-08" db="EMBL/GenBank/DDBJ databases">
        <title>Gnathostoma spinigerum genome.</title>
        <authorList>
            <person name="Gonzalez-Bertolin B."/>
            <person name="Monzon S."/>
            <person name="Zaballos A."/>
            <person name="Jimenez P."/>
            <person name="Dekumyoy P."/>
            <person name="Varona S."/>
            <person name="Cuesta I."/>
            <person name="Sumanam S."/>
            <person name="Adisakwattana P."/>
            <person name="Gasser R.B."/>
            <person name="Hernandez-Gonzalez A."/>
            <person name="Young N.D."/>
            <person name="Perteguer M.J."/>
        </authorList>
    </citation>
    <scope>NUCLEOTIDE SEQUENCE [LARGE SCALE GENOMIC DNA]</scope>
    <source>
        <strain evidence="10">AL3</strain>
        <tissue evidence="10">Liver</tissue>
    </source>
</reference>
<evidence type="ECO:0000256" key="7">
    <source>
        <dbReference type="ARBA" id="ARBA00043944"/>
    </source>
</evidence>
<evidence type="ECO:0000256" key="4">
    <source>
        <dbReference type="ARBA" id="ARBA00022025"/>
    </source>
</evidence>
<dbReference type="GO" id="GO:0005886">
    <property type="term" value="C:plasma membrane"/>
    <property type="evidence" value="ECO:0007669"/>
    <property type="project" value="UniProtKB-SubCell"/>
</dbReference>
<evidence type="ECO:0000259" key="9">
    <source>
        <dbReference type="PROSITE" id="PS50057"/>
    </source>
</evidence>
<accession>A0ABD6EVG9</accession>
<comment type="subcellular location">
    <subcellularLocation>
        <location evidence="3">Cell junction</location>
        <location evidence="3">Adherens junction</location>
    </subcellularLocation>
    <subcellularLocation>
        <location evidence="2">Cell membrane</location>
        <topology evidence="2">Peripheral membrane protein</topology>
    </subcellularLocation>
    <subcellularLocation>
        <location evidence="1">Cell projection</location>
        <location evidence="1">Microvillus</location>
    </subcellularLocation>
    <subcellularLocation>
        <location evidence="7">Cell projection</location>
        <location evidence="7">Rhabdomere</location>
    </subcellularLocation>
</comment>
<sequence>MWEERIRRWWMNNSGQSREDAEMEYLRLAQDLEMYGIQYYPICNSKETDLNLGVSAQGIGIYKGTNRITPRPFFSWSEIKNISFKNKVFSMKTLDKSTITFRAKDMSINMSILDLCIGTHNLYLRRRQPDLLEVQQMKAQAKEQRIRRMQEQNRLTREREQRIQAETERDRYKNEVSVITEKLNSVQEAMRKTEETAQLLAEKARVSEEEALVLSKRASEAEAECQRIKMSHMKAEETKLSLEKKARDAELMAHRLVEESERRNQEVHMYRSQLLASDPSWQNNWFSSYGYPSVHRYLSHHHLFPSSNRGDVDYGYDDEPPMAPFNPSLQRSTKFMSQSALNGPPPDPSINQFVPSDLNSLQAEIEQSRAEYKEKTKNLKEKLNEFRAELESLKVEERQSEHDRIHAANMNAGIDKFSTLRKSQAGTPKSRVQVFDGL</sequence>
<dbReference type="AlphaFoldDB" id="A0ABD6EVG9"/>
<name>A0ABD6EVG9_9BILA</name>
<organism evidence="10 11">
    <name type="scientific">Gnathostoma spinigerum</name>
    <dbReference type="NCBI Taxonomy" id="75299"/>
    <lineage>
        <taxon>Eukaryota</taxon>
        <taxon>Metazoa</taxon>
        <taxon>Ecdysozoa</taxon>
        <taxon>Nematoda</taxon>
        <taxon>Chromadorea</taxon>
        <taxon>Rhabditida</taxon>
        <taxon>Spirurina</taxon>
        <taxon>Gnathostomatomorpha</taxon>
        <taxon>Gnathostomatoidea</taxon>
        <taxon>Gnathostomatidae</taxon>
        <taxon>Gnathostoma</taxon>
    </lineage>
</organism>
<dbReference type="Pfam" id="PF00769">
    <property type="entry name" value="ERM_C"/>
    <property type="match status" value="1"/>
</dbReference>
<dbReference type="SMART" id="SM01196">
    <property type="entry name" value="FERM_C"/>
    <property type="match status" value="1"/>
</dbReference>
<dbReference type="InterPro" id="IPR000798">
    <property type="entry name" value="Ez/rad/moesin-like"/>
</dbReference>
<dbReference type="PRINTS" id="PR00661">
    <property type="entry name" value="ERMFAMILY"/>
</dbReference>
<feature type="domain" description="FERM" evidence="9">
    <location>
        <begin position="1"/>
        <end position="127"/>
    </location>
</feature>
<evidence type="ECO:0000256" key="1">
    <source>
        <dbReference type="ARBA" id="ARBA00004105"/>
    </source>
</evidence>